<evidence type="ECO:0000313" key="1">
    <source>
        <dbReference type="EMBL" id="KAH6945866.1"/>
    </source>
</evidence>
<proteinExistence type="predicted"/>
<organism evidence="1 2">
    <name type="scientific">Hyalomma asiaticum</name>
    <name type="common">Tick</name>
    <dbReference type="NCBI Taxonomy" id="266040"/>
    <lineage>
        <taxon>Eukaryota</taxon>
        <taxon>Metazoa</taxon>
        <taxon>Ecdysozoa</taxon>
        <taxon>Arthropoda</taxon>
        <taxon>Chelicerata</taxon>
        <taxon>Arachnida</taxon>
        <taxon>Acari</taxon>
        <taxon>Parasitiformes</taxon>
        <taxon>Ixodida</taxon>
        <taxon>Ixodoidea</taxon>
        <taxon>Ixodidae</taxon>
        <taxon>Hyalomminae</taxon>
        <taxon>Hyalomma</taxon>
    </lineage>
</organism>
<accession>A0ACB7TI16</accession>
<reference evidence="1" key="1">
    <citation type="submission" date="2020-05" db="EMBL/GenBank/DDBJ databases">
        <title>Large-scale comparative analyses of tick genomes elucidate their genetic diversity and vector capacities.</title>
        <authorList>
            <person name="Jia N."/>
            <person name="Wang J."/>
            <person name="Shi W."/>
            <person name="Du L."/>
            <person name="Sun Y."/>
            <person name="Zhan W."/>
            <person name="Jiang J."/>
            <person name="Wang Q."/>
            <person name="Zhang B."/>
            <person name="Ji P."/>
            <person name="Sakyi L.B."/>
            <person name="Cui X."/>
            <person name="Yuan T."/>
            <person name="Jiang B."/>
            <person name="Yang W."/>
            <person name="Lam T.T.-Y."/>
            <person name="Chang Q."/>
            <person name="Ding S."/>
            <person name="Wang X."/>
            <person name="Zhu J."/>
            <person name="Ruan X."/>
            <person name="Zhao L."/>
            <person name="Wei J."/>
            <person name="Que T."/>
            <person name="Du C."/>
            <person name="Cheng J."/>
            <person name="Dai P."/>
            <person name="Han X."/>
            <person name="Huang E."/>
            <person name="Gao Y."/>
            <person name="Liu J."/>
            <person name="Shao H."/>
            <person name="Ye R."/>
            <person name="Li L."/>
            <person name="Wei W."/>
            <person name="Wang X."/>
            <person name="Wang C."/>
            <person name="Yang T."/>
            <person name="Huo Q."/>
            <person name="Li W."/>
            <person name="Guo W."/>
            <person name="Chen H."/>
            <person name="Zhou L."/>
            <person name="Ni X."/>
            <person name="Tian J."/>
            <person name="Zhou Y."/>
            <person name="Sheng Y."/>
            <person name="Liu T."/>
            <person name="Pan Y."/>
            <person name="Xia L."/>
            <person name="Li J."/>
            <person name="Zhao F."/>
            <person name="Cao W."/>
        </authorList>
    </citation>
    <scope>NUCLEOTIDE SEQUENCE</scope>
    <source>
        <strain evidence="1">Hyas-2018</strain>
    </source>
</reference>
<dbReference type="EMBL" id="CM023481">
    <property type="protein sequence ID" value="KAH6945866.1"/>
    <property type="molecule type" value="Genomic_DNA"/>
</dbReference>
<name>A0ACB7TI16_HYAAI</name>
<protein>
    <submittedName>
        <fullName evidence="1">Uncharacterized protein</fullName>
    </submittedName>
</protein>
<dbReference type="Proteomes" id="UP000821845">
    <property type="component" value="Chromosome 1"/>
</dbReference>
<comment type="caution">
    <text evidence="1">The sequence shown here is derived from an EMBL/GenBank/DDBJ whole genome shotgun (WGS) entry which is preliminary data.</text>
</comment>
<gene>
    <name evidence="1" type="ORF">HPB50_010375</name>
</gene>
<evidence type="ECO:0000313" key="2">
    <source>
        <dbReference type="Proteomes" id="UP000821845"/>
    </source>
</evidence>
<sequence length="222" mass="25019">MLSSTNATAEQPRKDDDEAWCLRSYCSQMRLFCRIARMAGKRATLHFVLISEHRDNERSVLNGARESLPQDCLTLLFKSKRDRTLNFEGSCKGINGILVFDTMVKTTRLRRYNRRSSKVSSCGSVGSLRRVSKLLRRWVLGDRDNELPSCFKNTSPCVLAFQSTINIPLEDAGHITYYYIEETTGHKIQGYGCGGAGNAMRTGTAPCKSVQQELTRRVFDGC</sequence>
<keyword evidence="2" id="KW-1185">Reference proteome</keyword>